<evidence type="ECO:0000313" key="2">
    <source>
        <dbReference type="EMBL" id="KMM71077.1"/>
    </source>
</evidence>
<reference evidence="3" key="3">
    <citation type="journal article" date="2010" name="Genome Res.">
        <title>Population genomic sequencing of Coccidioides fungi reveals recent hybridization and transposon control.</title>
        <authorList>
            <person name="Neafsey D.E."/>
            <person name="Barker B.M."/>
            <person name="Sharpton T.J."/>
            <person name="Stajich J.E."/>
            <person name="Park D.J."/>
            <person name="Whiston E."/>
            <person name="Hung C.-Y."/>
            <person name="McMahan C."/>
            <person name="White J."/>
            <person name="Sykes S."/>
            <person name="Heiman D."/>
            <person name="Young S."/>
            <person name="Zeng Q."/>
            <person name="Abouelleil A."/>
            <person name="Aftuck L."/>
            <person name="Bessette D."/>
            <person name="Brown A."/>
            <person name="FitzGerald M."/>
            <person name="Lui A."/>
            <person name="Macdonald J.P."/>
            <person name="Priest M."/>
            <person name="Orbach M.J."/>
            <person name="Galgiani J.N."/>
            <person name="Kirkland T.N."/>
            <person name="Cole G.T."/>
            <person name="Birren B.W."/>
            <person name="Henn M.R."/>
            <person name="Taylor J.W."/>
            <person name="Rounsley S.D."/>
        </authorList>
    </citation>
    <scope>NUCLEOTIDE SEQUENCE [LARGE SCALE GENOMIC DNA]</scope>
    <source>
        <strain evidence="3">RMSCC 3488</strain>
    </source>
</reference>
<gene>
    <name evidence="2" type="ORF">CPAG_07384</name>
</gene>
<reference evidence="3" key="2">
    <citation type="journal article" date="2009" name="Genome Res.">
        <title>Comparative genomic analyses of the human fungal pathogens Coccidioides and their relatives.</title>
        <authorList>
            <person name="Sharpton T.J."/>
            <person name="Stajich J.E."/>
            <person name="Rounsley S.D."/>
            <person name="Gardner M.J."/>
            <person name="Wortman J.R."/>
            <person name="Jordar V.S."/>
            <person name="Maiti R."/>
            <person name="Kodira C.D."/>
            <person name="Neafsey D.E."/>
            <person name="Zeng Q."/>
            <person name="Hung C.-Y."/>
            <person name="McMahan C."/>
            <person name="Muszewska A."/>
            <person name="Grynberg M."/>
            <person name="Mandel M.A."/>
            <person name="Kellner E.M."/>
            <person name="Barker B.M."/>
            <person name="Galgiani J.N."/>
            <person name="Orbach M.J."/>
            <person name="Kirkland T.N."/>
            <person name="Cole G.T."/>
            <person name="Henn M.R."/>
            <person name="Birren B.W."/>
            <person name="Taylor J.W."/>
        </authorList>
    </citation>
    <scope>NUCLEOTIDE SEQUENCE [LARGE SCALE GENOMIC DNA]</scope>
    <source>
        <strain evidence="3">RMSCC 3488</strain>
    </source>
</reference>
<organism evidence="2 3">
    <name type="scientific">Coccidioides posadasii RMSCC 3488</name>
    <dbReference type="NCBI Taxonomy" id="454284"/>
    <lineage>
        <taxon>Eukaryota</taxon>
        <taxon>Fungi</taxon>
        <taxon>Dikarya</taxon>
        <taxon>Ascomycota</taxon>
        <taxon>Pezizomycotina</taxon>
        <taxon>Eurotiomycetes</taxon>
        <taxon>Eurotiomycetidae</taxon>
        <taxon>Onygenales</taxon>
        <taxon>Onygenaceae</taxon>
        <taxon>Coccidioides</taxon>
    </lineage>
</organism>
<name>A0A0J6IGW5_COCPO</name>
<reference evidence="2 3" key="1">
    <citation type="submission" date="2007-06" db="EMBL/GenBank/DDBJ databases">
        <title>The Genome Sequence of Coccidioides posadasii RMSCC_3488.</title>
        <authorList>
            <consortium name="Coccidioides Genome Resources Consortium"/>
            <consortium name="The Broad Institute Genome Sequencing Platform"/>
            <person name="Henn M.R."/>
            <person name="Sykes S."/>
            <person name="Young S."/>
            <person name="Jaffe D."/>
            <person name="Berlin A."/>
            <person name="Alvarez P."/>
            <person name="Butler J."/>
            <person name="Gnerre S."/>
            <person name="Grabherr M."/>
            <person name="Mauceli E."/>
            <person name="Brockman W."/>
            <person name="Kodira C."/>
            <person name="Alvarado L."/>
            <person name="Zeng Q."/>
            <person name="Crawford M."/>
            <person name="Antoine C."/>
            <person name="Devon K."/>
            <person name="Galgiani J."/>
            <person name="Orsborn K."/>
            <person name="Lewis M.L."/>
            <person name="Nusbaum C."/>
            <person name="Galagan J."/>
            <person name="Birren B."/>
        </authorList>
    </citation>
    <scope>NUCLEOTIDE SEQUENCE [LARGE SCALE GENOMIC DNA]</scope>
    <source>
        <strain evidence="2 3">RMSCC 3488</strain>
    </source>
</reference>
<dbReference type="AlphaFoldDB" id="A0A0J6IGW5"/>
<protein>
    <submittedName>
        <fullName evidence="2">Uncharacterized protein</fullName>
    </submittedName>
</protein>
<evidence type="ECO:0000313" key="3">
    <source>
        <dbReference type="Proteomes" id="UP000054567"/>
    </source>
</evidence>
<dbReference type="EMBL" id="DS268112">
    <property type="protein sequence ID" value="KMM71077.1"/>
    <property type="molecule type" value="Genomic_DNA"/>
</dbReference>
<accession>A0A0J6IGW5</accession>
<dbReference type="Proteomes" id="UP000054567">
    <property type="component" value="Unassembled WGS sequence"/>
</dbReference>
<dbReference type="VEuPathDB" id="FungiDB:CPAG_07384"/>
<proteinExistence type="predicted"/>
<evidence type="ECO:0000256" key="1">
    <source>
        <dbReference type="SAM" id="MobiDB-lite"/>
    </source>
</evidence>
<sequence length="174" mass="19477">MDTGSPWEIYGTTELEAIFRKPAEALLMALTDGRMEMILRCPRRRTISVSADGQESRVVSVKMLWVLADGAHPPGGAIDLLDIPCQYGSRVRRLGRSRLNLGPGKLRSSKTLRHREEKCATKRRHDPWAQPRKTIARGGGTTRRNAGFTTRESHGCVWLGKGRKGMINIERRTG</sequence>
<feature type="region of interest" description="Disordered" evidence="1">
    <location>
        <begin position="99"/>
        <end position="147"/>
    </location>
</feature>